<dbReference type="PROSITE" id="PS50805">
    <property type="entry name" value="KRAB"/>
    <property type="match status" value="1"/>
</dbReference>
<reference evidence="14" key="3">
    <citation type="submission" date="2025-08" db="UniProtKB">
        <authorList>
            <consortium name="RefSeq"/>
        </authorList>
    </citation>
    <scope>IDENTIFICATION</scope>
    <source>
        <strain evidence="14">17A/GY</strain>
        <tissue evidence="14">Liver</tissue>
    </source>
</reference>
<dbReference type="SMART" id="SM00355">
    <property type="entry name" value="ZnF_C2H2"/>
    <property type="match status" value="4"/>
</dbReference>
<dbReference type="AlphaFoldDB" id="A0A9J7H5H7"/>
<evidence type="ECO:0000256" key="4">
    <source>
        <dbReference type="ARBA" id="ARBA00022737"/>
    </source>
</evidence>
<dbReference type="SMART" id="SM00349">
    <property type="entry name" value="KRAB"/>
    <property type="match status" value="1"/>
</dbReference>
<feature type="domain" description="C2H2-type" evidence="11">
    <location>
        <begin position="225"/>
        <end position="252"/>
    </location>
</feature>
<keyword evidence="9" id="KW-0539">Nucleus</keyword>
<dbReference type="RefSeq" id="XP_035305406.1">
    <property type="nucleotide sequence ID" value="XM_035449515.1"/>
</dbReference>
<dbReference type="SUPFAM" id="SSF57667">
    <property type="entry name" value="beta-beta-alpha zinc fingers"/>
    <property type="match status" value="2"/>
</dbReference>
<dbReference type="PANTHER" id="PTHR24381:SF366">
    <property type="entry name" value="ZINC FINGER PROTEIN 383"/>
    <property type="match status" value="1"/>
</dbReference>
<dbReference type="Gene3D" id="6.10.140.140">
    <property type="match status" value="1"/>
</dbReference>
<dbReference type="GO" id="GO:0005634">
    <property type="term" value="C:nucleus"/>
    <property type="evidence" value="ECO:0007669"/>
    <property type="project" value="UniProtKB-SubCell"/>
</dbReference>
<evidence type="ECO:0000256" key="1">
    <source>
        <dbReference type="ARBA" id="ARBA00004123"/>
    </source>
</evidence>
<dbReference type="Pfam" id="PF01352">
    <property type="entry name" value="KRAB"/>
    <property type="match status" value="1"/>
</dbReference>
<dbReference type="Pfam" id="PF00096">
    <property type="entry name" value="zf-C2H2"/>
    <property type="match status" value="1"/>
</dbReference>
<dbReference type="SUPFAM" id="SSF109640">
    <property type="entry name" value="KRAB domain (Kruppel-associated box)"/>
    <property type="match status" value="1"/>
</dbReference>
<dbReference type="PROSITE" id="PS00028">
    <property type="entry name" value="ZINC_FINGER_C2H2_1"/>
    <property type="match status" value="3"/>
</dbReference>
<dbReference type="CDD" id="cd07765">
    <property type="entry name" value="KRAB_A-box"/>
    <property type="match status" value="1"/>
</dbReference>
<dbReference type="InterPro" id="IPR013087">
    <property type="entry name" value="Znf_C2H2_type"/>
</dbReference>
<dbReference type="PROSITE" id="PS50157">
    <property type="entry name" value="ZINC_FINGER_C2H2_2"/>
    <property type="match status" value="4"/>
</dbReference>
<dbReference type="FunFam" id="3.30.160.60:FF:000624">
    <property type="entry name" value="zinc finger protein 697"/>
    <property type="match status" value="1"/>
</dbReference>
<evidence type="ECO:0000256" key="8">
    <source>
        <dbReference type="ARBA" id="ARBA00023163"/>
    </source>
</evidence>
<feature type="domain" description="C2H2-type" evidence="11">
    <location>
        <begin position="253"/>
        <end position="280"/>
    </location>
</feature>
<comment type="subcellular location">
    <subcellularLocation>
        <location evidence="1">Nucleus</location>
    </subcellularLocation>
</comment>
<accession>A0A9J7H5H7</accession>
<feature type="domain" description="C2H2-type" evidence="11">
    <location>
        <begin position="197"/>
        <end position="224"/>
    </location>
</feature>
<reference evidence="13" key="1">
    <citation type="journal article" date="2018" name="Biotechnol. Bioeng.">
        <title>A reference genome of the Chinese hamster based on a hybrid assembly strategy.</title>
        <authorList>
            <person name="Rupp O."/>
            <person name="MacDonald M.L."/>
            <person name="Li S."/>
            <person name="Dhiman H."/>
            <person name="Polson S."/>
            <person name="Griep S."/>
            <person name="Heffner K."/>
            <person name="Hernandez I."/>
            <person name="Brinkrolf K."/>
            <person name="Jadhav V."/>
            <person name="Samoudi M."/>
            <person name="Hao H."/>
            <person name="Kingham B."/>
            <person name="Goesmann A."/>
            <person name="Betenbaugh M.J."/>
            <person name="Lewis N.E."/>
            <person name="Borth N."/>
            <person name="Lee K.H."/>
        </authorList>
    </citation>
    <scope>NUCLEOTIDE SEQUENCE [LARGE SCALE GENOMIC DNA]</scope>
    <source>
        <strain evidence="13">17A/GY</strain>
    </source>
</reference>
<dbReference type="Proteomes" id="UP001108280">
    <property type="component" value="Chromosome 9"/>
</dbReference>
<dbReference type="GO" id="GO:0008270">
    <property type="term" value="F:zinc ion binding"/>
    <property type="evidence" value="ECO:0007669"/>
    <property type="project" value="UniProtKB-KW"/>
</dbReference>
<dbReference type="Pfam" id="PF13465">
    <property type="entry name" value="zf-H2C2_2"/>
    <property type="match status" value="1"/>
</dbReference>
<dbReference type="GO" id="GO:0000977">
    <property type="term" value="F:RNA polymerase II transcription regulatory region sequence-specific DNA binding"/>
    <property type="evidence" value="ECO:0007669"/>
    <property type="project" value="TreeGrafter"/>
</dbReference>
<dbReference type="FunFam" id="3.30.160.60:FF:001530">
    <property type="entry name" value="Zinc finger protein 268"/>
    <property type="match status" value="1"/>
</dbReference>
<dbReference type="FunFam" id="3.30.160.60:FF:001498">
    <property type="entry name" value="Zinc finger protein 404"/>
    <property type="match status" value="1"/>
</dbReference>
<reference evidence="13" key="2">
    <citation type="journal article" date="2020" name="Biotechnol. Bioeng.">
        <title>Chromosome-scale scaffolds for the Chinese hamster reference genome assembly to facilitate the study of the CHO epigenome.</title>
        <authorList>
            <person name="Hilliard W."/>
            <person name="MacDonald M."/>
            <person name="Lee K.H."/>
        </authorList>
    </citation>
    <scope>NUCLEOTIDE SEQUENCE [LARGE SCALE GENOMIC DNA]</scope>
    <source>
        <strain evidence="13">17A/GY</strain>
    </source>
</reference>
<dbReference type="GO" id="GO:0000981">
    <property type="term" value="F:DNA-binding transcription factor activity, RNA polymerase II-specific"/>
    <property type="evidence" value="ECO:0007669"/>
    <property type="project" value="TreeGrafter"/>
</dbReference>
<evidence type="ECO:0000256" key="2">
    <source>
        <dbReference type="ARBA" id="ARBA00006991"/>
    </source>
</evidence>
<evidence type="ECO:0000256" key="9">
    <source>
        <dbReference type="ARBA" id="ARBA00023242"/>
    </source>
</evidence>
<keyword evidence="6" id="KW-0862">Zinc</keyword>
<keyword evidence="5 10" id="KW-0863">Zinc-finger</keyword>
<evidence type="ECO:0000259" key="12">
    <source>
        <dbReference type="PROSITE" id="PS50805"/>
    </source>
</evidence>
<dbReference type="KEGG" id="cge:113838139"/>
<keyword evidence="8" id="KW-0804">Transcription</keyword>
<dbReference type="InterPro" id="IPR001909">
    <property type="entry name" value="KRAB"/>
</dbReference>
<evidence type="ECO:0000256" key="6">
    <source>
        <dbReference type="ARBA" id="ARBA00022833"/>
    </source>
</evidence>
<keyword evidence="4" id="KW-0677">Repeat</keyword>
<evidence type="ECO:0000256" key="10">
    <source>
        <dbReference type="PROSITE-ProRule" id="PRU00042"/>
    </source>
</evidence>
<evidence type="ECO:0000313" key="13">
    <source>
        <dbReference type="Proteomes" id="UP001108280"/>
    </source>
</evidence>
<comment type="similarity">
    <text evidence="2">Belongs to the krueppel C2H2-type zinc-finger protein family.</text>
</comment>
<keyword evidence="13" id="KW-1185">Reference proteome</keyword>
<proteinExistence type="inferred from homology"/>
<dbReference type="OrthoDB" id="9836105at2759"/>
<sequence>MDGSVTNTPQGLLSFRDVSVDLSQEEWESLDCAQRALYMDVMLENYGNLLFVENHRLCGKREKVLHQGTNDCIHGHENIQEKTNTCNEPAKGIHESSQYSPYDICDTLENNNKCRFHSYRGAPDETLNLNTHKSGNTGEEPCKYNESGNFLYLSSIISENQRMHTGKEDYKTTEYDTSLETNTEIKRKETDCRKHPHQCIQCAKFFKTHSSLIMHQRSHTREKPYKCTKCNKSFLQFSQLNIHYKIRCRENPYICTECGWCFYSLSKFQRHLRIHTGEKPYKCSECDKAFNVKWNLTVHQKIHTREKP</sequence>
<protein>
    <submittedName>
        <fullName evidence="14">Zinc finger protein 54-like</fullName>
    </submittedName>
</protein>
<evidence type="ECO:0000256" key="3">
    <source>
        <dbReference type="ARBA" id="ARBA00022723"/>
    </source>
</evidence>
<dbReference type="Gene3D" id="3.30.160.60">
    <property type="entry name" value="Classic Zinc Finger"/>
    <property type="match status" value="4"/>
</dbReference>
<evidence type="ECO:0000256" key="5">
    <source>
        <dbReference type="ARBA" id="ARBA00022771"/>
    </source>
</evidence>
<feature type="domain" description="C2H2-type" evidence="11">
    <location>
        <begin position="281"/>
        <end position="308"/>
    </location>
</feature>
<evidence type="ECO:0000259" key="11">
    <source>
        <dbReference type="PROSITE" id="PS50157"/>
    </source>
</evidence>
<keyword evidence="7" id="KW-0805">Transcription regulation</keyword>
<dbReference type="GeneID" id="113838139"/>
<dbReference type="InterPro" id="IPR036236">
    <property type="entry name" value="Znf_C2H2_sf"/>
</dbReference>
<organism evidence="13 14">
    <name type="scientific">Cricetulus griseus</name>
    <name type="common">Chinese hamster</name>
    <name type="synonym">Cricetulus barabensis griseus</name>
    <dbReference type="NCBI Taxonomy" id="10029"/>
    <lineage>
        <taxon>Eukaryota</taxon>
        <taxon>Metazoa</taxon>
        <taxon>Chordata</taxon>
        <taxon>Craniata</taxon>
        <taxon>Vertebrata</taxon>
        <taxon>Euteleostomi</taxon>
        <taxon>Mammalia</taxon>
        <taxon>Eutheria</taxon>
        <taxon>Euarchontoglires</taxon>
        <taxon>Glires</taxon>
        <taxon>Rodentia</taxon>
        <taxon>Myomorpha</taxon>
        <taxon>Muroidea</taxon>
        <taxon>Cricetidae</taxon>
        <taxon>Cricetinae</taxon>
        <taxon>Cricetulus</taxon>
    </lineage>
</organism>
<dbReference type="InterPro" id="IPR036051">
    <property type="entry name" value="KRAB_dom_sf"/>
</dbReference>
<evidence type="ECO:0000313" key="14">
    <source>
        <dbReference type="RefSeq" id="XP_035305406.1"/>
    </source>
</evidence>
<keyword evidence="3" id="KW-0479">Metal-binding</keyword>
<evidence type="ECO:0000256" key="7">
    <source>
        <dbReference type="ARBA" id="ARBA00023015"/>
    </source>
</evidence>
<feature type="domain" description="KRAB" evidence="12">
    <location>
        <begin position="13"/>
        <end position="95"/>
    </location>
</feature>
<dbReference type="PANTHER" id="PTHR24381">
    <property type="entry name" value="ZINC FINGER PROTEIN"/>
    <property type="match status" value="1"/>
</dbReference>
<gene>
    <name evidence="14" type="primary">LOC113838139</name>
</gene>
<name>A0A9J7H5H7_CRIGR</name>